<feature type="domain" description="AAA+ ATPase" evidence="6">
    <location>
        <begin position="1930"/>
        <end position="2067"/>
    </location>
</feature>
<dbReference type="Pfam" id="PF13087">
    <property type="entry name" value="AAA_12"/>
    <property type="match status" value="1"/>
</dbReference>
<feature type="domain" description="AAA+ ATPase" evidence="6">
    <location>
        <begin position="519"/>
        <end position="1060"/>
    </location>
</feature>
<dbReference type="Pfam" id="PF17866">
    <property type="entry name" value="AAA_lid_6"/>
    <property type="match status" value="1"/>
</dbReference>
<evidence type="ECO:0000256" key="1">
    <source>
        <dbReference type="ARBA" id="ARBA00010378"/>
    </source>
</evidence>
<dbReference type="InterPro" id="IPR047187">
    <property type="entry name" value="SF1_C_Upf1"/>
</dbReference>
<dbReference type="CDD" id="cd17936">
    <property type="entry name" value="EEXXEc_NFX1"/>
    <property type="match status" value="1"/>
</dbReference>
<dbReference type="CDD" id="cd18808">
    <property type="entry name" value="SF1_C_Upf1"/>
    <property type="match status" value="1"/>
</dbReference>
<sequence length="2372" mass="262516">MPVRIFWRLYGAQHGAGGRGPLSHQSISSPILQSNPAYSERIMDTQRASKLNKLLENVLSGRQAITGPNGALFLEAVCAQTDAATCLGKLMSSNAGFAAVQAAMRTNVSPAFLNGSATPLLIYLQAPELTAISGGDVLNQLLVQIVDPPFFWTPFIRAFTEKMLQDAGQLSFAWLLFRLISLPGEAAGPYRDIANQDNILDLILNSPKTETRVIGSAIKHILDTHGTGLAVDADFGPGGRHDNDAVDVRDITILPTADEIVSQQPPFLRPSAMLEDPNTEDTRLASYFDNHFRLLREDMLYEMREELQIALGKKKGHHRGLVIEGFRVLDLHCGTEDRRTKWGITIECNHDLWAFKKVKVKDRRSHLADNRKILKHQSLTCLIVDGEVVAFATINRDEDLLATHPRPIIILQFEGEASTINALIALKAGKHFKLVQIDTAVFSFEPVLKRLQAAKTVPLSTELVFWKADSTLERPSFCPSRVLEAIQADPHQDLQGLLNTSKSIKLDNSQAASLIAGLSQNVALIQGPPGTGKSFIGALLAKAINDFTSQSILVVCYTNHALDQFLEDLMDIGIPQAQMVRLGGKSTTRTTPLTLQNQNATGYRMGKTDWTIINELKSESKTLYNRLSTSFNAYHGTNIHDGVLMDHLEFADPDYFFALSLPQTSDGMTRVGKKGNKLHPLYLLNQWKMGWDAGTFKYHAQVQGAPDIWGMPPNLRQQRISGWKAEILKEQAETIHVVAKLFNECQDRLDRKFNERVGAVLASKRIIGCTTTAAAKYSIDIQAASPGVLLVEEAGEILESHVLTAMGEKTAQLILIGDHKQLRPKVNNYQLTVEKGEGYDLNRSLFERLVLKGYPHETLNQQHRMRPEISQLIRSLTYPDLVDAPSTKSRGNIRGVRDVIVFIDHSHPEDEAPQLADMRDMSSKSSKQNTYEVEMVLKMVRYLGQQGYGTDKLVILTPYLGQLQKLQEALRIDNDPVLNDLDSFDLVRAGLLPSASGRVKKNPIRLATIDNYQGEESEIVIATLTRSNAAHDIGFMSSPERLNVLLSRARDSLIIIGNSNTFLNARKGSELWNNFFNLIKRGGHIYDGFPVRCERHMDRTALLSKPTDFDAECPDGGCKEACGTMLNCGVHLCPSKCHQLYDHSKMACEHIMPSKCPNGHDTSWKCHKPPPATCAKCEKKAKDDAVKQQKAFERQQQMDAEQAEHVRLMAELQEQVAAERAKIRDAQLAQERERAIQEKKKELRESASLAARKSRSTAVPSPTATTASSREGSAAPPESAPGSPTAHTGSTIPPEVTTEELTEEAVQAPNQPLPESKAQVEWEYLKNIQGVSNDAIDGIMKLIGLEAVKSQVLGIHAKIETTKRQNTSMKDERFNIALLGNPGTGKTTVARLYAKFLTSVDVLPGNAFVETTGSRLANDGVAGVKKHIEDVVSQGGGTVFCDEAYQLTSEHNFQGRQVLDFLLAEMENQVGTIVFIFAGYNKEMEKFFEHNPGLASRVPHRLQFDDYTNAELLTMLEKKIDKKYGGRMNVERGIHGLYGRIAIQRLAKSRGTQGFGNARALEILLARITDRQAKRLHNEVRQGGSPDHFLLRKEDIIGPDPSAALLNNPAWEKLQSLIGLESVKESIRIQLDRISTNYLRELQDKKPVETSLNRVFFGGPGTGKTSVAKLYGQILADLGLLSNGEVVVKNPADFIGAALGQSEANTKAILASSIGKVLVIDEAYMLYGGSGNAGNQGDPYKTAVIDTMVAEIQSVPGEDRCVLLLGYKDQMEDMFQNVNPGLSRRFAIDDAFHFTDFDDNELLQILQLKMKDQDLAATDPAKVVAIEVLARSRNRPNFGNGGEVENLLGRAKANYQTRNARLPLSQRPLDIVFEPQDFDVDFNRNANASDNLQKLFEDVVDCEEIVAKLAGYQKISRTMKARGMDMRKNIPTNFIFKGPPGTGKTTTARKMGQVYFDMGFLSSTEVVECSASDLVGQYVGQTGPKTKRQLETSLGKVLFVDEAYRLSEGHFAQEAIDELVGLLTQEPFFGKLVVILAGYDQDMNRLMAVNSGLSSRFPDVVIFRNMSPTSCLKLLDKDLKKKDVSLAELADNTSEVYRKLEYLVQELSRLPSWGNARDMITVSKAMVNLVLQGAAEESSDKLVLSGSEAISCMTSMLAERLERTTNVPTGPTGPTHNLQLPPNQPLLPPPSHNVQTTQVIESIESPKLKAEPSPVAELDSRDAGVADHVWKQLQKDVQDQAIASKAAEDAMRAVQESLRQAAEKELAQQQLIQQKLQEQARAKDAAEKEELRRQLEEARIRESLAKAERERIAAALEAKRQEEARRRKQEAQAQAKLRQMGVCVAGYQWIKQSSGYRCAGGSHFVSNSQLEM</sequence>
<dbReference type="GO" id="GO:0016887">
    <property type="term" value="F:ATP hydrolysis activity"/>
    <property type="evidence" value="ECO:0007669"/>
    <property type="project" value="InterPro"/>
</dbReference>
<dbReference type="CDD" id="cd06008">
    <property type="entry name" value="NF-X1-zinc-finger"/>
    <property type="match status" value="1"/>
</dbReference>
<proteinExistence type="inferred from homology"/>
<organism evidence="7">
    <name type="scientific">Athelia psychrophila</name>
    <dbReference type="NCBI Taxonomy" id="1759441"/>
    <lineage>
        <taxon>Eukaryota</taxon>
        <taxon>Fungi</taxon>
        <taxon>Dikarya</taxon>
        <taxon>Basidiomycota</taxon>
        <taxon>Agaricomycotina</taxon>
        <taxon>Agaricomycetes</taxon>
        <taxon>Agaricomycetidae</taxon>
        <taxon>Atheliales</taxon>
        <taxon>Atheliaceae</taxon>
        <taxon>Athelia</taxon>
    </lineage>
</organism>
<dbReference type="InterPro" id="IPR041627">
    <property type="entry name" value="AAA_lid_6"/>
</dbReference>
<dbReference type="PANTHER" id="PTHR43392">
    <property type="entry name" value="AAA-TYPE ATPASE FAMILY PROTEIN / ANKYRIN REPEAT FAMILY PROTEIN"/>
    <property type="match status" value="1"/>
</dbReference>
<dbReference type="PANTHER" id="PTHR43392:SF2">
    <property type="entry name" value="AAA-TYPE ATPASE FAMILY PROTEIN _ ANKYRIN REPEAT FAMILY PROTEIN"/>
    <property type="match status" value="1"/>
</dbReference>
<keyword evidence="7" id="KW-0378">Hydrolase</keyword>
<reference evidence="7" key="1">
    <citation type="journal article" date="2016" name="Mol. Biol. Evol.">
        <title>Comparative Genomics of Early-Diverging Mushroom-Forming Fungi Provides Insights into the Origins of Lignocellulose Decay Capabilities.</title>
        <authorList>
            <person name="Nagy L.G."/>
            <person name="Riley R."/>
            <person name="Tritt A."/>
            <person name="Adam C."/>
            <person name="Daum C."/>
            <person name="Floudas D."/>
            <person name="Sun H."/>
            <person name="Yadav J.S."/>
            <person name="Pangilinan J."/>
            <person name="Larsson K.H."/>
            <person name="Matsuura K."/>
            <person name="Barry K."/>
            <person name="Labutti K."/>
            <person name="Kuo R."/>
            <person name="Ohm R.A."/>
            <person name="Bhattacharya S.S."/>
            <person name="Shirouzu T."/>
            <person name="Yoshinaga Y."/>
            <person name="Martin F.M."/>
            <person name="Grigoriev I.V."/>
            <person name="Hibbett D.S."/>
        </authorList>
    </citation>
    <scope>NUCLEOTIDE SEQUENCE [LARGE SCALE GENOMIC DNA]</scope>
    <source>
        <strain evidence="7">CBS 109695</strain>
    </source>
</reference>
<evidence type="ECO:0000259" key="6">
    <source>
        <dbReference type="SMART" id="SM00382"/>
    </source>
</evidence>
<dbReference type="InterPro" id="IPR003593">
    <property type="entry name" value="AAA+_ATPase"/>
</dbReference>
<evidence type="ECO:0000256" key="4">
    <source>
        <dbReference type="SAM" id="Coils"/>
    </source>
</evidence>
<dbReference type="GO" id="GO:0004386">
    <property type="term" value="F:helicase activity"/>
    <property type="evidence" value="ECO:0007669"/>
    <property type="project" value="InterPro"/>
</dbReference>
<dbReference type="FunFam" id="1.10.8.60:FF:000160">
    <property type="entry name" value="WGS project CABT00000000 data, contig 2.55"/>
    <property type="match status" value="1"/>
</dbReference>
<dbReference type="InterPro" id="IPR050773">
    <property type="entry name" value="CbxX/CfxQ_RuBisCO_ESX"/>
</dbReference>
<dbReference type="Pfam" id="PF00004">
    <property type="entry name" value="AAA"/>
    <property type="match status" value="3"/>
</dbReference>
<dbReference type="Gene3D" id="1.10.8.60">
    <property type="match status" value="2"/>
</dbReference>
<dbReference type="FunFam" id="3.40.50.300:FF:001660">
    <property type="entry name" value="NF-X1 finger and helicase protein, putative"/>
    <property type="match status" value="1"/>
</dbReference>
<feature type="region of interest" description="Disordered" evidence="5">
    <location>
        <begin position="1239"/>
        <end position="1293"/>
    </location>
</feature>
<dbReference type="PRINTS" id="PR00819">
    <property type="entry name" value="CBXCFQXSUPER"/>
</dbReference>
<keyword evidence="2" id="KW-0547">Nucleotide-binding</keyword>
<evidence type="ECO:0000256" key="2">
    <source>
        <dbReference type="ARBA" id="ARBA00022741"/>
    </source>
</evidence>
<comment type="similarity">
    <text evidence="1">Belongs to the CbxX/CfxQ family.</text>
</comment>
<dbReference type="STRING" id="436010.A0A166CR70"/>
<keyword evidence="3" id="KW-0067">ATP-binding</keyword>
<gene>
    <name evidence="7" type="ORF">FIBSPDRAFT_797195</name>
</gene>
<dbReference type="InterPro" id="IPR027417">
    <property type="entry name" value="P-loop_NTPase"/>
</dbReference>
<feature type="coiled-coil region" evidence="4">
    <location>
        <begin position="2244"/>
        <end position="2339"/>
    </location>
</feature>
<feature type="compositionally biased region" description="Low complexity" evidence="5">
    <location>
        <begin position="1256"/>
        <end position="1284"/>
    </location>
</feature>
<keyword evidence="4" id="KW-0175">Coiled coil</keyword>
<evidence type="ECO:0000313" key="7">
    <source>
        <dbReference type="EMBL" id="KZP13920.1"/>
    </source>
</evidence>
<dbReference type="Pfam" id="PF13086">
    <property type="entry name" value="AAA_11"/>
    <property type="match status" value="1"/>
</dbReference>
<dbReference type="SMART" id="SM00382">
    <property type="entry name" value="AAA"/>
    <property type="match status" value="4"/>
</dbReference>
<dbReference type="InterPro" id="IPR000641">
    <property type="entry name" value="CbxX/CfxQ"/>
</dbReference>
<dbReference type="FunFam" id="3.40.50.300:FF:000216">
    <property type="entry name" value="Type VII secretion ATPase EccA"/>
    <property type="match status" value="3"/>
</dbReference>
<feature type="domain" description="AAA+ ATPase" evidence="6">
    <location>
        <begin position="1650"/>
        <end position="1798"/>
    </location>
</feature>
<protein>
    <submittedName>
        <fullName evidence="7">P-loop containing nucleoside triphosphate hydrolase protein</fullName>
    </submittedName>
</protein>
<dbReference type="InterPro" id="IPR041677">
    <property type="entry name" value="DNA2/NAM7_AAA_11"/>
</dbReference>
<dbReference type="Gene3D" id="3.40.50.300">
    <property type="entry name" value="P-loop containing nucleotide triphosphate hydrolases"/>
    <property type="match status" value="5"/>
</dbReference>
<dbReference type="GO" id="GO:0005524">
    <property type="term" value="F:ATP binding"/>
    <property type="evidence" value="ECO:0007669"/>
    <property type="project" value="UniProtKB-KW"/>
</dbReference>
<dbReference type="CDD" id="cd00009">
    <property type="entry name" value="AAA"/>
    <property type="match status" value="3"/>
</dbReference>
<evidence type="ECO:0000256" key="3">
    <source>
        <dbReference type="ARBA" id="ARBA00022840"/>
    </source>
</evidence>
<feature type="domain" description="AAA+ ATPase" evidence="6">
    <location>
        <begin position="1372"/>
        <end position="1508"/>
    </location>
</feature>
<dbReference type="InterPro" id="IPR041679">
    <property type="entry name" value="DNA2/NAM7-like_C"/>
</dbReference>
<name>A0A166CR70_9AGAM</name>
<evidence type="ECO:0000256" key="5">
    <source>
        <dbReference type="SAM" id="MobiDB-lite"/>
    </source>
</evidence>
<dbReference type="SUPFAM" id="SSF52540">
    <property type="entry name" value="P-loop containing nucleoside triphosphate hydrolases"/>
    <property type="match status" value="4"/>
</dbReference>
<dbReference type="EMBL" id="KV417625">
    <property type="protein sequence ID" value="KZP13920.1"/>
    <property type="molecule type" value="Genomic_DNA"/>
</dbReference>
<accession>A0A166CR70</accession>
<dbReference type="OrthoDB" id="2423195at2759"/>
<dbReference type="InterPro" id="IPR003959">
    <property type="entry name" value="ATPase_AAA_core"/>
</dbReference>